<organism evidence="2">
    <name type="scientific">marine sediment metagenome</name>
    <dbReference type="NCBI Taxonomy" id="412755"/>
    <lineage>
        <taxon>unclassified sequences</taxon>
        <taxon>metagenomes</taxon>
        <taxon>ecological metagenomes</taxon>
    </lineage>
</organism>
<dbReference type="EMBL" id="LAZR01000165">
    <property type="protein sequence ID" value="KKN84873.1"/>
    <property type="molecule type" value="Genomic_DNA"/>
</dbReference>
<evidence type="ECO:0000313" key="2">
    <source>
        <dbReference type="EMBL" id="KKN84873.1"/>
    </source>
</evidence>
<dbReference type="Pfam" id="PF02811">
    <property type="entry name" value="PHP"/>
    <property type="match status" value="1"/>
</dbReference>
<evidence type="ECO:0000259" key="1">
    <source>
        <dbReference type="SMART" id="SM00481"/>
    </source>
</evidence>
<comment type="caution">
    <text evidence="2">The sequence shown here is derived from an EMBL/GenBank/DDBJ whole genome shotgun (WGS) entry which is preliminary data.</text>
</comment>
<feature type="domain" description="Polymerase/histidinol phosphatase N-terminal" evidence="1">
    <location>
        <begin position="12"/>
        <end position="78"/>
    </location>
</feature>
<reference evidence="2" key="1">
    <citation type="journal article" date="2015" name="Nature">
        <title>Complex archaea that bridge the gap between prokaryotes and eukaryotes.</title>
        <authorList>
            <person name="Spang A."/>
            <person name="Saw J.H."/>
            <person name="Jorgensen S.L."/>
            <person name="Zaremba-Niedzwiedzka K."/>
            <person name="Martijn J."/>
            <person name="Lind A.E."/>
            <person name="van Eijk R."/>
            <person name="Schleper C."/>
            <person name="Guy L."/>
            <person name="Ettema T.J."/>
        </authorList>
    </citation>
    <scope>NUCLEOTIDE SEQUENCE</scope>
</reference>
<accession>A0A0F9X0J4</accession>
<protein>
    <recommendedName>
        <fullName evidence="1">Polymerase/histidinol phosphatase N-terminal domain-containing protein</fullName>
    </recommendedName>
</protein>
<sequence>MPSWCASGRRFVDLHAHSAVSDGQFSPADVVAMADQLKLAAIALTDHDTVDGLAEARRSAAQFPDLRFAAGIEVSAEPPSGTLHILGLGIDAEAASLVDMLATLQKGRRERNPKIVAKLQALGLAITMDDVSAVAREAGGTDDIISRGHIAEALRRGGHVRDRQQAFDLYIAAGGPAYVGRQRLSPADSIAAIHAAGGLAFLAHPPQLKCDNNAQLDRIVHNLVEAGLDGIEAYCSDCTAEQTRHCIDLARQYELFLIGGSDFHGAVKPDVRMGHPRTPAAVIPDELADRLFR</sequence>
<name>A0A0F9X0J4_9ZZZZ</name>
<dbReference type="AlphaFoldDB" id="A0A0F9X0J4"/>
<gene>
    <name evidence="2" type="ORF">LCGC14_0283980</name>
</gene>
<dbReference type="SUPFAM" id="SSF89550">
    <property type="entry name" value="PHP domain-like"/>
    <property type="match status" value="1"/>
</dbReference>
<dbReference type="InterPro" id="IPR016195">
    <property type="entry name" value="Pol/histidinol_Pase-like"/>
</dbReference>
<dbReference type="PANTHER" id="PTHR42924">
    <property type="entry name" value="EXONUCLEASE"/>
    <property type="match status" value="1"/>
</dbReference>
<dbReference type="Gene3D" id="1.10.150.650">
    <property type="match status" value="1"/>
</dbReference>
<dbReference type="GO" id="GO:0004534">
    <property type="term" value="F:5'-3' RNA exonuclease activity"/>
    <property type="evidence" value="ECO:0007669"/>
    <property type="project" value="TreeGrafter"/>
</dbReference>
<dbReference type="GO" id="GO:0035312">
    <property type="term" value="F:5'-3' DNA exonuclease activity"/>
    <property type="evidence" value="ECO:0007669"/>
    <property type="project" value="TreeGrafter"/>
</dbReference>
<dbReference type="InterPro" id="IPR003141">
    <property type="entry name" value="Pol/His_phosphatase_N"/>
</dbReference>
<dbReference type="Gene3D" id="3.20.20.140">
    <property type="entry name" value="Metal-dependent hydrolases"/>
    <property type="match status" value="1"/>
</dbReference>
<dbReference type="InterPro" id="IPR004013">
    <property type="entry name" value="PHP_dom"/>
</dbReference>
<proteinExistence type="predicted"/>
<dbReference type="InterPro" id="IPR052018">
    <property type="entry name" value="PHP_domain"/>
</dbReference>
<dbReference type="SMART" id="SM00481">
    <property type="entry name" value="POLIIIAc"/>
    <property type="match status" value="1"/>
</dbReference>
<dbReference type="CDD" id="cd07438">
    <property type="entry name" value="PHP_HisPPase_AMP"/>
    <property type="match status" value="1"/>
</dbReference>
<dbReference type="PANTHER" id="PTHR42924:SF3">
    <property type="entry name" value="POLYMERASE_HISTIDINOL PHOSPHATASE N-TERMINAL DOMAIN-CONTAINING PROTEIN"/>
    <property type="match status" value="1"/>
</dbReference>